<proteinExistence type="predicted"/>
<reference evidence="2 3" key="1">
    <citation type="submission" date="2016-05" db="EMBL/GenBank/DDBJ databases">
        <title>Comparative analysis of secretome profiles of manganese(II)-oxidizing ascomycete fungi.</title>
        <authorList>
            <consortium name="DOE Joint Genome Institute"/>
            <person name="Zeiner C.A."/>
            <person name="Purvine S.O."/>
            <person name="Zink E.M."/>
            <person name="Wu S."/>
            <person name="Pasa-Tolic L."/>
            <person name="Chaput D.L."/>
            <person name="Haridas S."/>
            <person name="Grigoriev I.V."/>
            <person name="Santelli C.M."/>
            <person name="Hansel C.M."/>
        </authorList>
    </citation>
    <scope>NUCLEOTIDE SEQUENCE [LARGE SCALE GENOMIC DNA]</scope>
    <source>
        <strain evidence="2 3">AP3s5-JAC2a</strain>
    </source>
</reference>
<feature type="compositionally biased region" description="Polar residues" evidence="1">
    <location>
        <begin position="115"/>
        <end position="130"/>
    </location>
</feature>
<dbReference type="EMBL" id="KV441549">
    <property type="protein sequence ID" value="OAG10359.1"/>
    <property type="molecule type" value="Genomic_DNA"/>
</dbReference>
<dbReference type="Proteomes" id="UP000077069">
    <property type="component" value="Unassembled WGS sequence"/>
</dbReference>
<organism evidence="2 3">
    <name type="scientific">Paraphaeosphaeria sporulosa</name>
    <dbReference type="NCBI Taxonomy" id="1460663"/>
    <lineage>
        <taxon>Eukaryota</taxon>
        <taxon>Fungi</taxon>
        <taxon>Dikarya</taxon>
        <taxon>Ascomycota</taxon>
        <taxon>Pezizomycotina</taxon>
        <taxon>Dothideomycetes</taxon>
        <taxon>Pleosporomycetidae</taxon>
        <taxon>Pleosporales</taxon>
        <taxon>Massarineae</taxon>
        <taxon>Didymosphaeriaceae</taxon>
        <taxon>Paraphaeosphaeria</taxon>
    </lineage>
</organism>
<dbReference type="AlphaFoldDB" id="A0A177CUC2"/>
<dbReference type="OrthoDB" id="10444287at2759"/>
<keyword evidence="3" id="KW-1185">Reference proteome</keyword>
<name>A0A177CUC2_9PLEO</name>
<gene>
    <name evidence="2" type="ORF">CC84DRAFT_482378</name>
</gene>
<dbReference type="InParanoid" id="A0A177CUC2"/>
<evidence type="ECO:0000313" key="2">
    <source>
        <dbReference type="EMBL" id="OAG10359.1"/>
    </source>
</evidence>
<dbReference type="GeneID" id="28769931"/>
<accession>A0A177CUC2</accession>
<feature type="region of interest" description="Disordered" evidence="1">
    <location>
        <begin position="113"/>
        <end position="133"/>
    </location>
</feature>
<evidence type="ECO:0000313" key="3">
    <source>
        <dbReference type="Proteomes" id="UP000077069"/>
    </source>
</evidence>
<evidence type="ECO:0000256" key="1">
    <source>
        <dbReference type="SAM" id="MobiDB-lite"/>
    </source>
</evidence>
<protein>
    <submittedName>
        <fullName evidence="2">Uncharacterized protein</fullName>
    </submittedName>
</protein>
<sequence length="158" mass="17216">MYVCAITRSMHQAGPATCTQPGPSSARKLPRRIEENAGGSPSFLCAMKMWRGLASAATKVVLSTARSDPVRCGRLVPWRRSGQIRSGRVMLPPHRDIAHSLASLPLVPSNIKRAGSSSLHDQAPWSTRPSLPSVARHRRNLRHAATRLLSRSRPPTSS</sequence>
<dbReference type="RefSeq" id="XP_018040724.1">
    <property type="nucleotide sequence ID" value="XM_018186445.1"/>
</dbReference>